<dbReference type="GO" id="GO:0005634">
    <property type="term" value="C:nucleus"/>
    <property type="evidence" value="ECO:0007669"/>
    <property type="project" value="TreeGrafter"/>
</dbReference>
<keyword evidence="4 9" id="KW-0418">Kinase</keyword>
<dbReference type="PROSITE" id="PS50011">
    <property type="entry name" value="PROTEIN_KINASE_DOM"/>
    <property type="match status" value="1"/>
</dbReference>
<dbReference type="GO" id="GO:0004712">
    <property type="term" value="F:protein serine/threonine/tyrosine kinase activity"/>
    <property type="evidence" value="ECO:0007669"/>
    <property type="project" value="TreeGrafter"/>
</dbReference>
<evidence type="ECO:0000256" key="3">
    <source>
        <dbReference type="ARBA" id="ARBA00022741"/>
    </source>
</evidence>
<dbReference type="VEuPathDB" id="FungiDB:H310_14762"/>
<name>A0A024TAX2_9STRA</name>
<dbReference type="InterPro" id="IPR000719">
    <property type="entry name" value="Prot_kinase_dom"/>
</dbReference>
<dbReference type="SMART" id="SM00220">
    <property type="entry name" value="S_TKc"/>
    <property type="match status" value="1"/>
</dbReference>
<dbReference type="GO" id="GO:0098813">
    <property type="term" value="P:nuclear chromosome segregation"/>
    <property type="evidence" value="ECO:0007669"/>
    <property type="project" value="UniProtKB-ARBA"/>
</dbReference>
<feature type="compositionally biased region" description="Polar residues" evidence="7">
    <location>
        <begin position="233"/>
        <end position="249"/>
    </location>
</feature>
<evidence type="ECO:0000256" key="5">
    <source>
        <dbReference type="ARBA" id="ARBA00022840"/>
    </source>
</evidence>
<feature type="domain" description="Protein kinase" evidence="8">
    <location>
        <begin position="502"/>
        <end position="773"/>
    </location>
</feature>
<feature type="compositionally biased region" description="Polar residues" evidence="7">
    <location>
        <begin position="362"/>
        <end position="385"/>
    </location>
</feature>
<feature type="region of interest" description="Disordered" evidence="7">
    <location>
        <begin position="351"/>
        <end position="484"/>
    </location>
</feature>
<dbReference type="CDD" id="cd14131">
    <property type="entry name" value="PKc_Mps1"/>
    <property type="match status" value="1"/>
</dbReference>
<dbReference type="STRING" id="157072.A0A024TAX2"/>
<dbReference type="InterPro" id="IPR011009">
    <property type="entry name" value="Kinase-like_dom_sf"/>
</dbReference>
<feature type="binding site" evidence="6">
    <location>
        <position position="530"/>
    </location>
    <ligand>
        <name>ATP</name>
        <dbReference type="ChEBI" id="CHEBI:30616"/>
    </ligand>
</feature>
<dbReference type="FunFam" id="3.30.200.20:FF:000131">
    <property type="entry name" value="Dual specificity protein kinase TTK"/>
    <property type="match status" value="1"/>
</dbReference>
<evidence type="ECO:0000259" key="8">
    <source>
        <dbReference type="PROSITE" id="PS50011"/>
    </source>
</evidence>
<sequence length="829" mass="92192">MEEVLRKDENMSEFFMLGTRDSDIDGDYAAGAALLDERKSIANALLTNPFDSGLWKRLLGNCKRLFGRYPHQVERIFRRALSCLKQPGLNGNQRADQIDIILDYGDLLKDPKRKRGMLRQALMEGIPHNQTKFFEYYAKFEKSQHEHERAHDMLNLAVAKNLLSSTDRDRIWKELNGTPHLPALSSPIVLHSAHKLRRELSGGTQTPLQKLESLAPRSVSKVSRGTEGLKTPLAQQSSRLVPSTRSTQKLPRFTLDNVNLGLPQRVLKSDYMSQDSDKENDEPESVNNSKTPTPESAAKTDRSSSVKLWQSSRIPPPPSVVDIKLEPGQVFRTAKPTMSASDVDIETARIGDSEPQPRQYGAISSTFGRSRSTDIPTPSLGTTLLITPMSAKTGGPKTPLSAKRPRTPPRASSSSAQEVAALFDSPTKSDMEITLVGDDDTISKRPRHHQASSPTTSKTNTPSPPSHIFSASPSDPDRRPPPTVIDRLVDSKNHFTVNGITFFSLKQIGSGGTSKVFRVLGPDMQTYALKRIKLKKMDAASMTSYQNEISLLKSLQGSPYIIKLLANEMDYNQKVLYVVMEIGEIDLMNKLKELKENKIVVEENFLRIVWHQMLQAVNYIHNKRIIHGDLKPANFLFVNGAIKLIDFGIAKAISNDTTNVILEQVEGTANYMPPEVAASSLGRSETPQKVGRAGDIWSLGCILYQIVYGDTPFGMVTHMIQKFIMIADPNHSISFPPLKNKQLADVVQSCLRWDPKLRPTIEGPNGLLEHPFLYPDRVVSRPETDESVCESLRKAKAFVDANGFSRTIENDTAMLVAAIKAAKRARLAE</sequence>
<dbReference type="GeneID" id="20091812"/>
<dbReference type="InterPro" id="IPR017441">
    <property type="entry name" value="Protein_kinase_ATP_BS"/>
</dbReference>
<dbReference type="RefSeq" id="XP_008880911.1">
    <property type="nucleotide sequence ID" value="XM_008882689.1"/>
</dbReference>
<dbReference type="FunFam" id="1.10.510.10:FF:000224">
    <property type="entry name" value="serine/threonine-protein kinase mph1 isoform X1"/>
    <property type="match status" value="1"/>
</dbReference>
<dbReference type="PROSITE" id="PS00107">
    <property type="entry name" value="PROTEIN_KINASE_ATP"/>
    <property type="match status" value="1"/>
</dbReference>
<gene>
    <name evidence="9" type="ORF">H310_14762</name>
</gene>
<dbReference type="Gene3D" id="1.10.510.10">
    <property type="entry name" value="Transferase(Phosphotransferase) domain 1"/>
    <property type="match status" value="1"/>
</dbReference>
<dbReference type="InterPro" id="IPR027084">
    <property type="entry name" value="Mps1_cat"/>
</dbReference>
<dbReference type="GO" id="GO:0000776">
    <property type="term" value="C:kinetochore"/>
    <property type="evidence" value="ECO:0007669"/>
    <property type="project" value="TreeGrafter"/>
</dbReference>
<evidence type="ECO:0000256" key="4">
    <source>
        <dbReference type="ARBA" id="ARBA00022777"/>
    </source>
</evidence>
<reference evidence="9" key="1">
    <citation type="submission" date="2013-12" db="EMBL/GenBank/DDBJ databases">
        <title>The Genome Sequence of Aphanomyces invadans NJM9701.</title>
        <authorList>
            <consortium name="The Broad Institute Genomics Platform"/>
            <person name="Russ C."/>
            <person name="Tyler B."/>
            <person name="van West P."/>
            <person name="Dieguez-Uribeondo J."/>
            <person name="Young S.K."/>
            <person name="Zeng Q."/>
            <person name="Gargeya S."/>
            <person name="Fitzgerald M."/>
            <person name="Abouelleil A."/>
            <person name="Alvarado L."/>
            <person name="Chapman S.B."/>
            <person name="Gainer-Dewar J."/>
            <person name="Goldberg J."/>
            <person name="Griggs A."/>
            <person name="Gujja S."/>
            <person name="Hansen M."/>
            <person name="Howarth C."/>
            <person name="Imamovic A."/>
            <person name="Ireland A."/>
            <person name="Larimer J."/>
            <person name="McCowan C."/>
            <person name="Murphy C."/>
            <person name="Pearson M."/>
            <person name="Poon T.W."/>
            <person name="Priest M."/>
            <person name="Roberts A."/>
            <person name="Saif S."/>
            <person name="Shea T."/>
            <person name="Sykes S."/>
            <person name="Wortman J."/>
            <person name="Nusbaum C."/>
            <person name="Birren B."/>
        </authorList>
    </citation>
    <scope>NUCLEOTIDE SEQUENCE [LARGE SCALE GENOMIC DNA]</scope>
    <source>
        <strain evidence="9">NJM9701</strain>
    </source>
</reference>
<evidence type="ECO:0000256" key="7">
    <source>
        <dbReference type="SAM" id="MobiDB-lite"/>
    </source>
</evidence>
<dbReference type="SUPFAM" id="SSF56112">
    <property type="entry name" value="Protein kinase-like (PK-like)"/>
    <property type="match status" value="1"/>
</dbReference>
<proteinExistence type="predicted"/>
<keyword evidence="5 6" id="KW-0067">ATP-binding</keyword>
<dbReference type="PROSITE" id="PS00108">
    <property type="entry name" value="PROTEIN_KINASE_ST"/>
    <property type="match status" value="1"/>
</dbReference>
<dbReference type="EMBL" id="KI914036">
    <property type="protein sequence ID" value="ETV90462.1"/>
    <property type="molecule type" value="Genomic_DNA"/>
</dbReference>
<evidence type="ECO:0000256" key="2">
    <source>
        <dbReference type="ARBA" id="ARBA00022679"/>
    </source>
</evidence>
<protein>
    <submittedName>
        <fullName evidence="9">TTK protein kinase</fullName>
    </submittedName>
</protein>
<feature type="region of interest" description="Disordered" evidence="7">
    <location>
        <begin position="271"/>
        <end position="321"/>
    </location>
</feature>
<feature type="compositionally biased region" description="Polar residues" evidence="7">
    <location>
        <begin position="285"/>
        <end position="294"/>
    </location>
</feature>
<organism evidence="9">
    <name type="scientific">Aphanomyces invadans</name>
    <dbReference type="NCBI Taxonomy" id="157072"/>
    <lineage>
        <taxon>Eukaryota</taxon>
        <taxon>Sar</taxon>
        <taxon>Stramenopiles</taxon>
        <taxon>Oomycota</taxon>
        <taxon>Saprolegniomycetes</taxon>
        <taxon>Saprolegniales</taxon>
        <taxon>Verrucalvaceae</taxon>
        <taxon>Aphanomyces</taxon>
    </lineage>
</organism>
<feature type="region of interest" description="Disordered" evidence="7">
    <location>
        <begin position="200"/>
        <end position="256"/>
    </location>
</feature>
<dbReference type="InterPro" id="IPR011990">
    <property type="entry name" value="TPR-like_helical_dom_sf"/>
</dbReference>
<dbReference type="Gene3D" id="1.25.40.10">
    <property type="entry name" value="Tetratricopeptide repeat domain"/>
    <property type="match status" value="1"/>
</dbReference>
<dbReference type="GO" id="GO:0007094">
    <property type="term" value="P:mitotic spindle assembly checkpoint signaling"/>
    <property type="evidence" value="ECO:0007669"/>
    <property type="project" value="TreeGrafter"/>
</dbReference>
<dbReference type="GO" id="GO:0005524">
    <property type="term" value="F:ATP binding"/>
    <property type="evidence" value="ECO:0007669"/>
    <property type="project" value="UniProtKB-UniRule"/>
</dbReference>
<dbReference type="GO" id="GO:0033316">
    <property type="term" value="P:meiotic spindle assembly checkpoint signaling"/>
    <property type="evidence" value="ECO:0007669"/>
    <property type="project" value="TreeGrafter"/>
</dbReference>
<keyword evidence="2" id="KW-0808">Transferase</keyword>
<keyword evidence="3 6" id="KW-0547">Nucleotide-binding</keyword>
<dbReference type="GO" id="GO:0034501">
    <property type="term" value="P:protein localization to kinetochore"/>
    <property type="evidence" value="ECO:0007669"/>
    <property type="project" value="TreeGrafter"/>
</dbReference>
<evidence type="ECO:0000313" key="9">
    <source>
        <dbReference type="EMBL" id="ETV90462.1"/>
    </source>
</evidence>
<evidence type="ECO:0000256" key="6">
    <source>
        <dbReference type="PROSITE-ProRule" id="PRU10141"/>
    </source>
</evidence>
<dbReference type="eggNOG" id="KOG0596">
    <property type="taxonomic scope" value="Eukaryota"/>
</dbReference>
<feature type="compositionally biased region" description="Low complexity" evidence="7">
    <location>
        <begin position="452"/>
        <end position="461"/>
    </location>
</feature>
<keyword evidence="1" id="KW-0723">Serine/threonine-protein kinase</keyword>
<dbReference type="InterPro" id="IPR008271">
    <property type="entry name" value="Ser/Thr_kinase_AS"/>
</dbReference>
<accession>A0A024TAX2</accession>
<evidence type="ECO:0000256" key="1">
    <source>
        <dbReference type="ARBA" id="ARBA00022527"/>
    </source>
</evidence>
<dbReference type="AlphaFoldDB" id="A0A024TAX2"/>
<dbReference type="Pfam" id="PF00069">
    <property type="entry name" value="Pkinase"/>
    <property type="match status" value="1"/>
</dbReference>
<dbReference type="Gene3D" id="3.30.200.20">
    <property type="entry name" value="Phosphorylase Kinase, domain 1"/>
    <property type="match status" value="1"/>
</dbReference>
<dbReference type="PANTHER" id="PTHR22974:SF21">
    <property type="entry name" value="DUAL SPECIFICITY PROTEIN KINASE TTK"/>
    <property type="match status" value="1"/>
</dbReference>
<dbReference type="GO" id="GO:0004674">
    <property type="term" value="F:protein serine/threonine kinase activity"/>
    <property type="evidence" value="ECO:0007669"/>
    <property type="project" value="UniProtKB-KW"/>
</dbReference>
<dbReference type="OrthoDB" id="20524at2759"/>
<dbReference type="PANTHER" id="PTHR22974">
    <property type="entry name" value="MIXED LINEAGE PROTEIN KINASE"/>
    <property type="match status" value="1"/>
</dbReference>